<evidence type="ECO:0000313" key="4">
    <source>
        <dbReference type="Proteomes" id="UP001151081"/>
    </source>
</evidence>
<comment type="caution">
    <text evidence="3">The sequence shown here is derived from an EMBL/GenBank/DDBJ whole genome shotgun (WGS) entry which is preliminary data.</text>
</comment>
<dbReference type="GO" id="GO:0016126">
    <property type="term" value="P:sterol biosynthetic process"/>
    <property type="evidence" value="ECO:0007669"/>
    <property type="project" value="TreeGrafter"/>
</dbReference>
<keyword evidence="1" id="KW-0808">Transferase</keyword>
<evidence type="ECO:0000259" key="2">
    <source>
        <dbReference type="Pfam" id="PF08241"/>
    </source>
</evidence>
<evidence type="ECO:0000313" key="3">
    <source>
        <dbReference type="EMBL" id="MDC3983837.1"/>
    </source>
</evidence>
<dbReference type="CDD" id="cd02440">
    <property type="entry name" value="AdoMet_MTases"/>
    <property type="match status" value="1"/>
</dbReference>
<dbReference type="Gene3D" id="3.40.50.150">
    <property type="entry name" value="Vaccinia Virus protein VP39"/>
    <property type="match status" value="1"/>
</dbReference>
<dbReference type="GO" id="GO:0032259">
    <property type="term" value="P:methylation"/>
    <property type="evidence" value="ECO:0007669"/>
    <property type="project" value="UniProtKB-KW"/>
</dbReference>
<gene>
    <name evidence="3" type="ORF">KEG57_25230</name>
</gene>
<dbReference type="RefSeq" id="WP_272425587.1">
    <property type="nucleotide sequence ID" value="NZ_JAGTJJ010000016.1"/>
</dbReference>
<keyword evidence="3" id="KW-0489">Methyltransferase</keyword>
<dbReference type="InterPro" id="IPR050447">
    <property type="entry name" value="Erg6_SMT_methyltransf"/>
</dbReference>
<reference evidence="3 4" key="1">
    <citation type="submission" date="2021-04" db="EMBL/GenBank/DDBJ databases">
        <title>Genome analysis of Polyangium sp.</title>
        <authorList>
            <person name="Li Y."/>
            <person name="Wang J."/>
        </authorList>
    </citation>
    <scope>NUCLEOTIDE SEQUENCE [LARGE SCALE GENOMIC DNA]</scope>
    <source>
        <strain evidence="3 4">SDU14</strain>
    </source>
</reference>
<dbReference type="AlphaFoldDB" id="A0A9X3X5A3"/>
<dbReference type="PANTHER" id="PTHR44068">
    <property type="entry name" value="ZGC:194242"/>
    <property type="match status" value="1"/>
</dbReference>
<dbReference type="Proteomes" id="UP001151081">
    <property type="component" value="Unassembled WGS sequence"/>
</dbReference>
<dbReference type="InterPro" id="IPR029063">
    <property type="entry name" value="SAM-dependent_MTases_sf"/>
</dbReference>
<evidence type="ECO:0000256" key="1">
    <source>
        <dbReference type="ARBA" id="ARBA00022679"/>
    </source>
</evidence>
<sequence length="277" mass="30790">MTYEAKVREFYDTALHCYEQFMGDRWHHGDPEAEASGVSPRRACEILEEQIVSLVGLEEGRWALDFGSGIGGPTLHMAKVSSASFVGITNNERLNQRARDKAAELGLAAKARFITVGDTDYKNLPFPDNTFDAATFYESVCHIPDKPALFRELCRILKPGGRLGGMDWLQRPFGDHQTEEQIMQFMRPLNDSTAIPGHGTVESYKKMMEAAGLEVTMARDMYEGVKSRGSATPAEQAQWLHYEGPEGEMFQKGKKALDDARSAGVFTVGMFAAVKPR</sequence>
<dbReference type="Pfam" id="PF08241">
    <property type="entry name" value="Methyltransf_11"/>
    <property type="match status" value="1"/>
</dbReference>
<dbReference type="InterPro" id="IPR013216">
    <property type="entry name" value="Methyltransf_11"/>
</dbReference>
<keyword evidence="4" id="KW-1185">Reference proteome</keyword>
<protein>
    <submittedName>
        <fullName evidence="3">Methyltransferase domain-containing protein</fullName>
    </submittedName>
</protein>
<dbReference type="EMBL" id="JAGTJJ010000016">
    <property type="protein sequence ID" value="MDC3983837.1"/>
    <property type="molecule type" value="Genomic_DNA"/>
</dbReference>
<proteinExistence type="predicted"/>
<feature type="domain" description="Methyltransferase type 11" evidence="2">
    <location>
        <begin position="64"/>
        <end position="163"/>
    </location>
</feature>
<dbReference type="GO" id="GO:0003838">
    <property type="term" value="F:sterol 24-C-methyltransferase activity"/>
    <property type="evidence" value="ECO:0007669"/>
    <property type="project" value="TreeGrafter"/>
</dbReference>
<dbReference type="PANTHER" id="PTHR44068:SF6">
    <property type="entry name" value="SAM-DEPENDENT METHYLTRANSFERASE ERG6_SMT-TYPE DOMAIN-CONTAINING PROTEIN"/>
    <property type="match status" value="1"/>
</dbReference>
<dbReference type="SUPFAM" id="SSF53335">
    <property type="entry name" value="S-adenosyl-L-methionine-dependent methyltransferases"/>
    <property type="match status" value="1"/>
</dbReference>
<name>A0A9X3X5A3_9BACT</name>
<accession>A0A9X3X5A3</accession>
<organism evidence="3 4">
    <name type="scientific">Polyangium jinanense</name>
    <dbReference type="NCBI Taxonomy" id="2829994"/>
    <lineage>
        <taxon>Bacteria</taxon>
        <taxon>Pseudomonadati</taxon>
        <taxon>Myxococcota</taxon>
        <taxon>Polyangia</taxon>
        <taxon>Polyangiales</taxon>
        <taxon>Polyangiaceae</taxon>
        <taxon>Polyangium</taxon>
    </lineage>
</organism>